<sequence>MVVVEDANDENAKEAIYLAVTFERIGWNRKSLQCWHLALHFLQQQQQQLDAADDERTALCLNGVRRLEAKISNQKFILNKITLL</sequence>
<dbReference type="EMBL" id="KU377538">
    <property type="protein sequence ID" value="ANS71037.1"/>
    <property type="molecule type" value="Genomic_DNA"/>
</dbReference>
<name>A0A1B1MR67_NPVLD</name>
<organismHost>
    <name type="scientific">Lepidoptera</name>
    <name type="common">moths &amp; butterflies</name>
    <dbReference type="NCBI Taxonomy" id="7088"/>
</organismHost>
<proteinExistence type="predicted"/>
<organism evidence="1">
    <name type="scientific">Lymantria dispar multicapsid nuclear polyhedrosis virus</name>
    <name type="common">LdMNPV</name>
    <dbReference type="NCBI Taxonomy" id="10449"/>
    <lineage>
        <taxon>Viruses</taxon>
        <taxon>Viruses incertae sedis</taxon>
        <taxon>Naldaviricetes</taxon>
        <taxon>Lefavirales</taxon>
        <taxon>Baculoviridae</taxon>
        <taxon>Alphabaculovirus</taxon>
        <taxon>Alphabaculovirus lydisparis</taxon>
    </lineage>
</organism>
<accession>A0A1B1MR67</accession>
<protein>
    <submittedName>
        <fullName evidence="1">Uncharacterized protein</fullName>
    </submittedName>
</protein>
<evidence type="ECO:0000313" key="1">
    <source>
        <dbReference type="EMBL" id="ANS71037.1"/>
    </source>
</evidence>
<reference evidence="1" key="1">
    <citation type="journal article" date="2016" name="J. Invertebr. Pathol.">
        <title>An alphabaculovirus isolated from dead Lymantria dispar larvae shows high genetic similarity to baculovirus previously isolated from Lymantria monacha - An example of adaptation to a new host.</title>
        <authorList>
            <person name="Rabalski L."/>
            <person name="Krejmer-Rabalska M."/>
            <person name="Skrzecz I."/>
            <person name="Wasag B."/>
            <person name="Szewczyk B."/>
        </authorList>
    </citation>
    <scope>NUCLEOTIDE SEQUENCE</scope>
    <source>
        <strain evidence="1">BNP</strain>
    </source>
</reference>